<dbReference type="PANTHER" id="PTHR45856:SF8">
    <property type="entry name" value="LIPASE FAMILY PROTEIN, EXPRESSED"/>
    <property type="match status" value="1"/>
</dbReference>
<dbReference type="SUPFAM" id="SSF53474">
    <property type="entry name" value="alpha/beta-Hydrolases"/>
    <property type="match status" value="1"/>
</dbReference>
<proteinExistence type="predicted"/>
<reference evidence="2 3" key="1">
    <citation type="submission" date="2020-08" db="EMBL/GenBank/DDBJ databases">
        <title>Plant Genome Project.</title>
        <authorList>
            <person name="Zhang R.-G."/>
        </authorList>
    </citation>
    <scope>NUCLEOTIDE SEQUENCE [LARGE SCALE GENOMIC DNA]</scope>
    <source>
        <tissue evidence="2">Rhizome</tissue>
    </source>
</reference>
<dbReference type="Pfam" id="PF01764">
    <property type="entry name" value="Lipase_3"/>
    <property type="match status" value="1"/>
</dbReference>
<protein>
    <recommendedName>
        <fullName evidence="1">Fungal lipase-type domain-containing protein</fullName>
    </recommendedName>
</protein>
<evidence type="ECO:0000313" key="3">
    <source>
        <dbReference type="Proteomes" id="UP000734854"/>
    </source>
</evidence>
<comment type="caution">
    <text evidence="2">The sequence shown here is derived from an EMBL/GenBank/DDBJ whole genome shotgun (WGS) entry which is preliminary data.</text>
</comment>
<dbReference type="Gene3D" id="3.40.50.1820">
    <property type="entry name" value="alpha/beta hydrolase"/>
    <property type="match status" value="1"/>
</dbReference>
<dbReference type="PANTHER" id="PTHR45856">
    <property type="entry name" value="ALPHA/BETA-HYDROLASES SUPERFAMILY PROTEIN"/>
    <property type="match status" value="1"/>
</dbReference>
<evidence type="ECO:0000259" key="1">
    <source>
        <dbReference type="Pfam" id="PF01764"/>
    </source>
</evidence>
<dbReference type="AlphaFoldDB" id="A0A8J5F7S4"/>
<accession>A0A8J5F7S4</accession>
<dbReference type="InterPro" id="IPR029058">
    <property type="entry name" value="AB_hydrolase_fold"/>
</dbReference>
<keyword evidence="3" id="KW-1185">Reference proteome</keyword>
<name>A0A8J5F7S4_ZINOF</name>
<dbReference type="CDD" id="cd00519">
    <property type="entry name" value="Lipase_3"/>
    <property type="match status" value="1"/>
</dbReference>
<gene>
    <name evidence="2" type="ORF">ZIOFF_059741</name>
</gene>
<dbReference type="Proteomes" id="UP000734854">
    <property type="component" value="Unassembled WGS sequence"/>
</dbReference>
<sequence length="392" mass="44249">MLEESQKDLTFFSVPCRNLPCLDGLGPTAVVNAAGFGRMACCFRWKRFVMLAHGGEQKLRSSMKIAILATIELLRRYLWNMLLLFSEFSVVYITDLTSLYTWTCSRCNDLTEGFEMVELIVDVENCLQAFVGIDHVLNSTIIAIRGTSENSIKNWIQDLFWVQLDLNYPGVKDAKVHHGFYRAYHNTILRYGITSAVQRIKELYGDIQIMVTGHSMGGAIASFCALDLSVNYGVEHVQLMTFGQPRVGNPAFAAYFSKQVPDTIRVTHAKDIVPHLPPYYASFSKRTYHHFPREVWLHRAEVDGKEYIEEKICDGSGEDPTCSRSVYGTSLANHLEYYGVDLEADAWGSCKALVDASVSQYYLEYNGSIILWREPTTLHSKIVSPRSVGSSL</sequence>
<evidence type="ECO:0000313" key="2">
    <source>
        <dbReference type="EMBL" id="KAG6483101.1"/>
    </source>
</evidence>
<dbReference type="EMBL" id="JACMSC010000016">
    <property type="protein sequence ID" value="KAG6483101.1"/>
    <property type="molecule type" value="Genomic_DNA"/>
</dbReference>
<dbReference type="InterPro" id="IPR051218">
    <property type="entry name" value="Sec_MonoDiacylglyc_Lipase"/>
</dbReference>
<feature type="domain" description="Fungal lipase-type" evidence="1">
    <location>
        <begin position="141"/>
        <end position="279"/>
    </location>
</feature>
<dbReference type="GO" id="GO:0006629">
    <property type="term" value="P:lipid metabolic process"/>
    <property type="evidence" value="ECO:0007669"/>
    <property type="project" value="InterPro"/>
</dbReference>
<organism evidence="2 3">
    <name type="scientific">Zingiber officinale</name>
    <name type="common">Ginger</name>
    <name type="synonym">Amomum zingiber</name>
    <dbReference type="NCBI Taxonomy" id="94328"/>
    <lineage>
        <taxon>Eukaryota</taxon>
        <taxon>Viridiplantae</taxon>
        <taxon>Streptophyta</taxon>
        <taxon>Embryophyta</taxon>
        <taxon>Tracheophyta</taxon>
        <taxon>Spermatophyta</taxon>
        <taxon>Magnoliopsida</taxon>
        <taxon>Liliopsida</taxon>
        <taxon>Zingiberales</taxon>
        <taxon>Zingiberaceae</taxon>
        <taxon>Zingiber</taxon>
    </lineage>
</organism>
<dbReference type="InterPro" id="IPR002921">
    <property type="entry name" value="Fungal_lipase-type"/>
</dbReference>